<accession>A0ABN9B0L4</accession>
<dbReference type="Pfam" id="PF23098">
    <property type="entry name" value="Beta-prop_NOL10_N"/>
    <property type="match status" value="1"/>
</dbReference>
<sequence length="211" mass="24758">MQVSNINDVKIYNLSCGKSLPEWLSDRKKRALQKKDVDIRRRIELIQDFDMPTVSTNIRISRDGQYIMAAGTYKPRVRCYDTYQLSLKFERCLDSEVIKFDILSEDYSKIVFLQSDRYVEFHSQHGRYHRLRIPKFGRDFSYHYPSCDLYFVGASSEVFRLNLEQGRFLNSLQTDGSQINACDINPAHHLFAAGTTEVKYICYIYGCVTWL</sequence>
<dbReference type="Proteomes" id="UP001162483">
    <property type="component" value="Unassembled WGS sequence"/>
</dbReference>
<feature type="domain" description="Nucleolar protein 10-like N-terminal" evidence="2">
    <location>
        <begin position="1"/>
        <end position="193"/>
    </location>
</feature>
<proteinExistence type="predicted"/>
<evidence type="ECO:0000313" key="3">
    <source>
        <dbReference type="EMBL" id="CAI9540246.1"/>
    </source>
</evidence>
<dbReference type="PANTHER" id="PTHR14927">
    <property type="entry name" value="NUCLEOLAR PROTEIN 10"/>
    <property type="match status" value="1"/>
</dbReference>
<organism evidence="3 4">
    <name type="scientific">Staurois parvus</name>
    <dbReference type="NCBI Taxonomy" id="386267"/>
    <lineage>
        <taxon>Eukaryota</taxon>
        <taxon>Metazoa</taxon>
        <taxon>Chordata</taxon>
        <taxon>Craniata</taxon>
        <taxon>Vertebrata</taxon>
        <taxon>Euteleostomi</taxon>
        <taxon>Amphibia</taxon>
        <taxon>Batrachia</taxon>
        <taxon>Anura</taxon>
        <taxon>Neobatrachia</taxon>
        <taxon>Ranoidea</taxon>
        <taxon>Ranidae</taxon>
        <taxon>Staurois</taxon>
    </lineage>
</organism>
<keyword evidence="1" id="KW-0677">Repeat</keyword>
<dbReference type="InterPro" id="IPR015943">
    <property type="entry name" value="WD40/YVTN_repeat-like_dom_sf"/>
</dbReference>
<dbReference type="InterPro" id="IPR056551">
    <property type="entry name" value="Beta-prop_NOL10_N"/>
</dbReference>
<dbReference type="Gene3D" id="2.130.10.10">
    <property type="entry name" value="YVTN repeat-like/Quinoprotein amine dehydrogenase"/>
    <property type="match status" value="1"/>
</dbReference>
<comment type="caution">
    <text evidence="3">The sequence shown here is derived from an EMBL/GenBank/DDBJ whole genome shotgun (WGS) entry which is preliminary data.</text>
</comment>
<keyword evidence="4" id="KW-1185">Reference proteome</keyword>
<gene>
    <name evidence="3" type="ORF">SPARVUS_LOCUS1717465</name>
</gene>
<reference evidence="3" key="1">
    <citation type="submission" date="2023-05" db="EMBL/GenBank/DDBJ databases">
        <authorList>
            <person name="Stuckert A."/>
        </authorList>
    </citation>
    <scope>NUCLEOTIDE SEQUENCE</scope>
</reference>
<dbReference type="EMBL" id="CATNWA010001440">
    <property type="protein sequence ID" value="CAI9540246.1"/>
    <property type="molecule type" value="Genomic_DNA"/>
</dbReference>
<dbReference type="InterPro" id="IPR036322">
    <property type="entry name" value="WD40_repeat_dom_sf"/>
</dbReference>
<evidence type="ECO:0000259" key="2">
    <source>
        <dbReference type="Pfam" id="PF23098"/>
    </source>
</evidence>
<dbReference type="SUPFAM" id="SSF50978">
    <property type="entry name" value="WD40 repeat-like"/>
    <property type="match status" value="1"/>
</dbReference>
<name>A0ABN9B0L4_9NEOB</name>
<dbReference type="InterPro" id="IPR040382">
    <property type="entry name" value="NOL10/Enp2"/>
</dbReference>
<evidence type="ECO:0000313" key="4">
    <source>
        <dbReference type="Proteomes" id="UP001162483"/>
    </source>
</evidence>
<protein>
    <recommendedName>
        <fullName evidence="2">Nucleolar protein 10-like N-terminal domain-containing protein</fullName>
    </recommendedName>
</protein>
<evidence type="ECO:0000256" key="1">
    <source>
        <dbReference type="ARBA" id="ARBA00022737"/>
    </source>
</evidence>
<dbReference type="PANTHER" id="PTHR14927:SF0">
    <property type="entry name" value="NUCLEOLAR PROTEIN 10"/>
    <property type="match status" value="1"/>
</dbReference>